<gene>
    <name evidence="1" type="ORF">UFOVP724_155</name>
</gene>
<name>A0A6J5NSQ6_9CAUD</name>
<accession>A0A6J5NSQ6</accession>
<organism evidence="1">
    <name type="scientific">uncultured Caudovirales phage</name>
    <dbReference type="NCBI Taxonomy" id="2100421"/>
    <lineage>
        <taxon>Viruses</taxon>
        <taxon>Duplodnaviria</taxon>
        <taxon>Heunggongvirae</taxon>
        <taxon>Uroviricota</taxon>
        <taxon>Caudoviricetes</taxon>
        <taxon>Peduoviridae</taxon>
        <taxon>Maltschvirus</taxon>
        <taxon>Maltschvirus maltsch</taxon>
    </lineage>
</organism>
<dbReference type="EMBL" id="LR796696">
    <property type="protein sequence ID" value="CAB4160341.1"/>
    <property type="molecule type" value="Genomic_DNA"/>
</dbReference>
<evidence type="ECO:0000313" key="1">
    <source>
        <dbReference type="EMBL" id="CAB4160341.1"/>
    </source>
</evidence>
<proteinExistence type="predicted"/>
<sequence>MSSFYGKYIRNNFPNWMHIHKYSSSNGGSTLNVIGDSMETSLIDCKNNLDSILIFEKKPLIFSKDLYSDNLNNYLTYNLIANKSINSVKRITCIDLNTNNSIPAYDIETDGLKRFFMSYSVNYILNEIVNFENRFILYKMSAAPEESPFFKNDIVNFNLYNCIRLKSAQRVYIKIDESNYIQNKSNEQEMYITIRGYDILNKPLEEQIKIRHADYYSTNSYFLKICNLNNLPALERHGFNGAVTLMSIPVGFKTIIHNLKSIVRDRISEISQDSSEKYDSKLIIQNDGNSLSYKTRMIDDPFIYVNTFKNNVYKDVSNQAIELQENEVLDDIEFNNMTDSIMAVTNLGRILNLKLGLEEMRPAKLLPKTVEFDIGFETDHERYSINEEIQLRIPQLNIANKIERVLIIIERPDKSLAFLKNNNGILTEDNQARFIEPKSHIEIEKIWQSIFYEITLNQYGQWNFYSLSYSAYNLNETVKFFTKEFLESDNNYQHFINNIKMYIDRYPYQKDLLINSHSINVEKVESINEWQILPTRTASSKYFIHQEGYENEFIISNIVNNNITKKYEIKFDQDFMLYEKQTGNLLFNKPKQNKKITIEFFDSQIQEVILE</sequence>
<protein>
    <submittedName>
        <fullName evidence="1">Uncharacterized protein</fullName>
    </submittedName>
</protein>
<reference evidence="1" key="1">
    <citation type="submission" date="2020-04" db="EMBL/GenBank/DDBJ databases">
        <authorList>
            <person name="Chiriac C."/>
            <person name="Salcher M."/>
            <person name="Ghai R."/>
            <person name="Kavagutti S V."/>
        </authorList>
    </citation>
    <scope>NUCLEOTIDE SEQUENCE</scope>
</reference>